<reference evidence="8" key="1">
    <citation type="submission" date="2023-03" db="EMBL/GenBank/DDBJ databases">
        <title>Amycolatopsis taiwanensis NBRC 103393.</title>
        <authorList>
            <person name="Ichikawa N."/>
            <person name="Sato H."/>
            <person name="Tonouchi N."/>
        </authorList>
    </citation>
    <scope>NUCLEOTIDE SEQUENCE</scope>
    <source>
        <strain evidence="8">NBRC 103393</strain>
    </source>
</reference>
<evidence type="ECO:0000259" key="7">
    <source>
        <dbReference type="PROSITE" id="PS51900"/>
    </source>
</evidence>
<evidence type="ECO:0000313" key="8">
    <source>
        <dbReference type="EMBL" id="GLY66678.1"/>
    </source>
</evidence>
<evidence type="ECO:0000256" key="1">
    <source>
        <dbReference type="ARBA" id="ARBA00008857"/>
    </source>
</evidence>
<accession>A0A9W6QZR6</accession>
<dbReference type="InterPro" id="IPR010998">
    <property type="entry name" value="Integrase_recombinase_N"/>
</dbReference>
<keyword evidence="2" id="KW-0229">DNA integration</keyword>
<keyword evidence="9" id="KW-1185">Reference proteome</keyword>
<dbReference type="GO" id="GO:0003677">
    <property type="term" value="F:DNA binding"/>
    <property type="evidence" value="ECO:0007669"/>
    <property type="project" value="UniProtKB-UniRule"/>
</dbReference>
<dbReference type="Gene3D" id="1.10.150.130">
    <property type="match status" value="1"/>
</dbReference>
<evidence type="ECO:0000256" key="3">
    <source>
        <dbReference type="ARBA" id="ARBA00023125"/>
    </source>
</evidence>
<organism evidence="8 9">
    <name type="scientific">Amycolatopsis taiwanensis</name>
    <dbReference type="NCBI Taxonomy" id="342230"/>
    <lineage>
        <taxon>Bacteria</taxon>
        <taxon>Bacillati</taxon>
        <taxon>Actinomycetota</taxon>
        <taxon>Actinomycetes</taxon>
        <taxon>Pseudonocardiales</taxon>
        <taxon>Pseudonocardiaceae</taxon>
        <taxon>Amycolatopsis</taxon>
    </lineage>
</organism>
<feature type="domain" description="Core-binding (CB)" evidence="7">
    <location>
        <begin position="14"/>
        <end position="123"/>
    </location>
</feature>
<dbReference type="Proteomes" id="UP001165136">
    <property type="component" value="Unassembled WGS sequence"/>
</dbReference>
<dbReference type="Gene3D" id="1.10.443.10">
    <property type="entry name" value="Intergrase catalytic core"/>
    <property type="match status" value="1"/>
</dbReference>
<proteinExistence type="inferred from homology"/>
<dbReference type="InterPro" id="IPR004107">
    <property type="entry name" value="Integrase_SAM-like_N"/>
</dbReference>
<dbReference type="RefSeq" id="WP_285487398.1">
    <property type="nucleotide sequence ID" value="NZ_BSTI01000006.1"/>
</dbReference>
<evidence type="ECO:0000259" key="6">
    <source>
        <dbReference type="PROSITE" id="PS51898"/>
    </source>
</evidence>
<dbReference type="PROSITE" id="PS51898">
    <property type="entry name" value="TYR_RECOMBINASE"/>
    <property type="match status" value="1"/>
</dbReference>
<dbReference type="PROSITE" id="PS51900">
    <property type="entry name" value="CB"/>
    <property type="match status" value="1"/>
</dbReference>
<gene>
    <name evidence="8" type="ORF">Atai01_32970</name>
</gene>
<dbReference type="PANTHER" id="PTHR30349">
    <property type="entry name" value="PHAGE INTEGRASE-RELATED"/>
    <property type="match status" value="1"/>
</dbReference>
<keyword evidence="4" id="KW-0233">DNA recombination</keyword>
<evidence type="ECO:0000313" key="9">
    <source>
        <dbReference type="Proteomes" id="UP001165136"/>
    </source>
</evidence>
<feature type="domain" description="Tyr recombinase" evidence="6">
    <location>
        <begin position="152"/>
        <end position="381"/>
    </location>
</feature>
<dbReference type="InterPro" id="IPR002104">
    <property type="entry name" value="Integrase_catalytic"/>
</dbReference>
<dbReference type="InterPro" id="IPR050090">
    <property type="entry name" value="Tyrosine_recombinase_XerCD"/>
</dbReference>
<dbReference type="PANTHER" id="PTHR30349:SF41">
    <property type="entry name" value="INTEGRASE_RECOMBINASE PROTEIN MJ0367-RELATED"/>
    <property type="match status" value="1"/>
</dbReference>
<dbReference type="EMBL" id="BSTI01000006">
    <property type="protein sequence ID" value="GLY66678.1"/>
    <property type="molecule type" value="Genomic_DNA"/>
</dbReference>
<name>A0A9W6QZR6_9PSEU</name>
<evidence type="ECO:0008006" key="10">
    <source>
        <dbReference type="Google" id="ProtNLM"/>
    </source>
</evidence>
<dbReference type="InterPro" id="IPR011010">
    <property type="entry name" value="DNA_brk_join_enz"/>
</dbReference>
<comment type="caution">
    <text evidence="8">The sequence shown here is derived from an EMBL/GenBank/DDBJ whole genome shotgun (WGS) entry which is preliminary data.</text>
</comment>
<dbReference type="SUPFAM" id="SSF56349">
    <property type="entry name" value="DNA breaking-rejoining enzymes"/>
    <property type="match status" value="1"/>
</dbReference>
<protein>
    <recommendedName>
        <fullName evidence="10">Integrase</fullName>
    </recommendedName>
</protein>
<dbReference type="Pfam" id="PF02899">
    <property type="entry name" value="Phage_int_SAM_1"/>
    <property type="match status" value="1"/>
</dbReference>
<evidence type="ECO:0000256" key="2">
    <source>
        <dbReference type="ARBA" id="ARBA00022908"/>
    </source>
</evidence>
<dbReference type="InterPro" id="IPR044068">
    <property type="entry name" value="CB"/>
</dbReference>
<sequence>MTLALVSPEDRDDKTGQERFAEFLRIYASVNTRLAYATDLGIPLDWVPGYVAPDPGRRRGRQRAQPTGLAWLPWCLRNGFGSFADVRVEHVERWLDELAQAGYSDATRGRMLSAVSAFYQKYLIREGLAGHNPAALVDRKTQHLNRPGGTPSATARWSFETCRALLLAAHLLADRTRNGLRDRAMVEILIGTGVRAEELVSTTLADYRRVAPGDLGILRVHGKGAKDREVALTAPVADALDAYLVQRRPAAVPAVRGLLGRAPAEPLFVTSADRRVHVSHVTALLRRLCATFAPGPDAAPPRARWLRDLLATSQAAFIATHLEPLRDTIHPHSARHSYATHAVERGVPPRQVQRDLGHAALSTTEGYLHDEDNIRNSGAHELSASLHRGWLPSPAT</sequence>
<keyword evidence="3 5" id="KW-0238">DNA-binding</keyword>
<dbReference type="GO" id="GO:0006310">
    <property type="term" value="P:DNA recombination"/>
    <property type="evidence" value="ECO:0007669"/>
    <property type="project" value="UniProtKB-KW"/>
</dbReference>
<dbReference type="GO" id="GO:0015074">
    <property type="term" value="P:DNA integration"/>
    <property type="evidence" value="ECO:0007669"/>
    <property type="project" value="UniProtKB-KW"/>
</dbReference>
<evidence type="ECO:0000256" key="5">
    <source>
        <dbReference type="PROSITE-ProRule" id="PRU01248"/>
    </source>
</evidence>
<evidence type="ECO:0000256" key="4">
    <source>
        <dbReference type="ARBA" id="ARBA00023172"/>
    </source>
</evidence>
<dbReference type="Pfam" id="PF00589">
    <property type="entry name" value="Phage_integrase"/>
    <property type="match status" value="1"/>
</dbReference>
<dbReference type="InterPro" id="IPR013762">
    <property type="entry name" value="Integrase-like_cat_sf"/>
</dbReference>
<comment type="similarity">
    <text evidence="1">Belongs to the 'phage' integrase family.</text>
</comment>
<dbReference type="AlphaFoldDB" id="A0A9W6QZR6"/>